<feature type="compositionally biased region" description="Low complexity" evidence="2">
    <location>
        <begin position="223"/>
        <end position="232"/>
    </location>
</feature>
<gene>
    <name evidence="3" type="ORF">BSAL_34830</name>
</gene>
<keyword evidence="1" id="KW-0175">Coiled coil</keyword>
<feature type="coiled-coil region" evidence="1">
    <location>
        <begin position="14"/>
        <end position="41"/>
    </location>
</feature>
<organism evidence="3 4">
    <name type="scientific">Bodo saltans</name>
    <name type="common">Flagellated protozoan</name>
    <dbReference type="NCBI Taxonomy" id="75058"/>
    <lineage>
        <taxon>Eukaryota</taxon>
        <taxon>Discoba</taxon>
        <taxon>Euglenozoa</taxon>
        <taxon>Kinetoplastea</taxon>
        <taxon>Metakinetoplastina</taxon>
        <taxon>Eubodonida</taxon>
        <taxon>Bodonidae</taxon>
        <taxon>Bodo</taxon>
    </lineage>
</organism>
<feature type="region of interest" description="Disordered" evidence="2">
    <location>
        <begin position="122"/>
        <end position="381"/>
    </location>
</feature>
<evidence type="ECO:0000313" key="3">
    <source>
        <dbReference type="EMBL" id="CUG91931.1"/>
    </source>
</evidence>
<evidence type="ECO:0000256" key="2">
    <source>
        <dbReference type="SAM" id="MobiDB-lite"/>
    </source>
</evidence>
<feature type="compositionally biased region" description="Low complexity" evidence="2">
    <location>
        <begin position="323"/>
        <end position="335"/>
    </location>
</feature>
<protein>
    <submittedName>
        <fullName evidence="3">Uncharacterized protein</fullName>
    </submittedName>
</protein>
<evidence type="ECO:0000313" key="4">
    <source>
        <dbReference type="Proteomes" id="UP000051952"/>
    </source>
</evidence>
<feature type="compositionally biased region" description="Pro residues" evidence="2">
    <location>
        <begin position="285"/>
        <end position="299"/>
    </location>
</feature>
<accession>A0A0S4JKC1</accession>
<keyword evidence="4" id="KW-1185">Reference proteome</keyword>
<sequence>MLRHQYLSPRDPRTESSNTRIRALEERLESLSKEVETVKQVAAAASTAHRMATGVGPTSLSEASKVLVHLSDAQRQLLRFDEILQPTITVAEVRDNPSLLRTAVAGGHSWAARQALQLASAPHGAQSAALHRDDSTSATHSGGKTPLTSLLGRKSGSSLSLKTPLQTAASGTAKHSDPVEPTASARLSPPPRQDSFRVQRTNAPVQEAAAPTPTKIIEPSREATPSVTPTTVDTRRTPPATPTATPHQTLPAASAVAAPPATPKAPPPPTLPPPSAQTISSPVSTGPPPPARMPPPPPRTTTIASPTGPPAPAGLPPPPPRASAPTLVASPTASGPAPPPSLPPPPPRAAPSLAASPVAGAPPPPGLLSTPASTSRARVSP</sequence>
<feature type="compositionally biased region" description="Low complexity" evidence="2">
    <location>
        <begin position="350"/>
        <end position="359"/>
    </location>
</feature>
<feature type="compositionally biased region" description="Pro residues" evidence="2">
    <location>
        <begin position="260"/>
        <end position="275"/>
    </location>
</feature>
<dbReference type="AlphaFoldDB" id="A0A0S4JKC1"/>
<dbReference type="EMBL" id="CYKH01001980">
    <property type="protein sequence ID" value="CUG91931.1"/>
    <property type="molecule type" value="Genomic_DNA"/>
</dbReference>
<name>A0A0S4JKC1_BODSA</name>
<feature type="compositionally biased region" description="Low complexity" evidence="2">
    <location>
        <begin position="147"/>
        <end position="163"/>
    </location>
</feature>
<reference evidence="4" key="1">
    <citation type="submission" date="2015-09" db="EMBL/GenBank/DDBJ databases">
        <authorList>
            <consortium name="Pathogen Informatics"/>
        </authorList>
    </citation>
    <scope>NUCLEOTIDE SEQUENCE [LARGE SCALE GENOMIC DNA]</scope>
    <source>
        <strain evidence="4">Lake Konstanz</strain>
    </source>
</reference>
<dbReference type="PRINTS" id="PR01217">
    <property type="entry name" value="PRICHEXTENSN"/>
</dbReference>
<evidence type="ECO:0000256" key="1">
    <source>
        <dbReference type="SAM" id="Coils"/>
    </source>
</evidence>
<dbReference type="VEuPathDB" id="TriTrypDB:BSAL_34830"/>
<feature type="compositionally biased region" description="Pro residues" evidence="2">
    <location>
        <begin position="336"/>
        <end position="349"/>
    </location>
</feature>
<feature type="compositionally biased region" description="Pro residues" evidence="2">
    <location>
        <begin position="307"/>
        <end position="322"/>
    </location>
</feature>
<dbReference type="Proteomes" id="UP000051952">
    <property type="component" value="Unassembled WGS sequence"/>
</dbReference>
<dbReference type="OMA" id="WIVAIQP"/>
<proteinExistence type="predicted"/>
<feature type="compositionally biased region" description="Low complexity" evidence="2">
    <location>
        <begin position="242"/>
        <end position="259"/>
    </location>
</feature>